<dbReference type="PROSITE" id="PS50006">
    <property type="entry name" value="FHA_DOMAIN"/>
    <property type="match status" value="1"/>
</dbReference>
<protein>
    <submittedName>
        <fullName evidence="7">E8cb8b5d-fe7c-4802-9245-8442ee8cc025-CDS</fullName>
    </submittedName>
</protein>
<dbReference type="InterPro" id="IPR000253">
    <property type="entry name" value="FHA_dom"/>
</dbReference>
<feature type="compositionally biased region" description="Basic and acidic residues" evidence="4">
    <location>
        <begin position="590"/>
        <end position="619"/>
    </location>
</feature>
<dbReference type="PROSITE" id="PS00658">
    <property type="entry name" value="FORK_HEAD_2"/>
    <property type="match status" value="1"/>
</dbReference>
<feature type="compositionally biased region" description="Basic and acidic residues" evidence="4">
    <location>
        <begin position="645"/>
        <end position="654"/>
    </location>
</feature>
<proteinExistence type="predicted"/>
<dbReference type="Gene3D" id="2.60.200.20">
    <property type="match status" value="1"/>
</dbReference>
<feature type="compositionally biased region" description="Polar residues" evidence="4">
    <location>
        <begin position="1098"/>
        <end position="1112"/>
    </location>
</feature>
<dbReference type="Pfam" id="PF00498">
    <property type="entry name" value="FHA"/>
    <property type="match status" value="1"/>
</dbReference>
<dbReference type="PANTHER" id="PTHR21712">
    <property type="entry name" value="PRE-RRNA-PROCESSING PROTEIN FHL1"/>
    <property type="match status" value="1"/>
</dbReference>
<feature type="compositionally biased region" description="Polar residues" evidence="4">
    <location>
        <begin position="157"/>
        <end position="175"/>
    </location>
</feature>
<name>A0A8H2ZQ78_9HELO</name>
<dbReference type="AlphaFoldDB" id="A0A8H2ZQ78"/>
<dbReference type="SMART" id="SM00339">
    <property type="entry name" value="FH"/>
    <property type="match status" value="1"/>
</dbReference>
<organism evidence="7 8">
    <name type="scientific">Sclerotinia trifoliorum</name>
    <dbReference type="NCBI Taxonomy" id="28548"/>
    <lineage>
        <taxon>Eukaryota</taxon>
        <taxon>Fungi</taxon>
        <taxon>Dikarya</taxon>
        <taxon>Ascomycota</taxon>
        <taxon>Pezizomycotina</taxon>
        <taxon>Leotiomycetes</taxon>
        <taxon>Helotiales</taxon>
        <taxon>Sclerotiniaceae</taxon>
        <taxon>Sclerotinia</taxon>
    </lineage>
</organism>
<dbReference type="InterPro" id="IPR008984">
    <property type="entry name" value="SMAD_FHA_dom_sf"/>
</dbReference>
<feature type="DNA-binding region" description="Fork-head" evidence="3">
    <location>
        <begin position="716"/>
        <end position="790"/>
    </location>
</feature>
<feature type="compositionally biased region" description="Basic and acidic residues" evidence="4">
    <location>
        <begin position="666"/>
        <end position="680"/>
    </location>
</feature>
<feature type="compositionally biased region" description="Low complexity" evidence="4">
    <location>
        <begin position="898"/>
        <end position="908"/>
    </location>
</feature>
<dbReference type="PANTHER" id="PTHR21712:SF29">
    <property type="entry name" value="PRE-RRNA-PROCESSING PROTEIN FHL1"/>
    <property type="match status" value="1"/>
</dbReference>
<feature type="compositionally biased region" description="Basic and acidic residues" evidence="4">
    <location>
        <begin position="137"/>
        <end position="156"/>
    </location>
</feature>
<feature type="compositionally biased region" description="Polar residues" evidence="4">
    <location>
        <begin position="501"/>
        <end position="513"/>
    </location>
</feature>
<dbReference type="SUPFAM" id="SSF49879">
    <property type="entry name" value="SMAD/FHA domain"/>
    <property type="match status" value="1"/>
</dbReference>
<dbReference type="InterPro" id="IPR001766">
    <property type="entry name" value="Fork_head_dom"/>
</dbReference>
<keyword evidence="2 3" id="KW-0539">Nucleus</keyword>
<feature type="domain" description="FHA" evidence="5">
    <location>
        <begin position="361"/>
        <end position="428"/>
    </location>
</feature>
<sequence>MTSSQTAETVTQPIAPVATMSTTNFALDPDKSDMYKDINKFNLNTHAPDFHDNIKSCSAEQDKSATTTMDTTLPSISIQPMDNLPENISAPLSKEAVDAAKEMEKPEVASLENEIPSLPKAPIESAMEICDTKIEEHPLEKEFPEPKPEVDGHSGEEQTAQPTQKRSQSPPNRSIDSFPPCNMANQEDMVAAAYQEYLDQAAKPYPDIIFERTLHPHGTLVPDQTYENIHQPWDQPWDANATTDPGVRLDGYAKLIFDDSEFYMTTHQLIIGRDVAAYNNMKRYEKEQAQIEQAWNTSDFTVRPTVKIENRSAGIVDPWITLQPESRRSRKERKSKNSESGNPLSHSGSVHSSNPAPFLPLQFGNSPMQNLDPDSCPVIYVHPPFDKGIAGFKAISREHVRIFYDNHHDNFQVEFLGRNGGFVDGVFYEHKQIATLKSGSKLQMGFIYVRFMLPDVVIDDAGFEYSGVEPLEEFRDDLATYSEGGKEMSLSFDDPPRAGDQMSTDNSECSTDDGNPFVGDENTDNEDQRADYDPSLRSESLDNTVPHRSQNDEEQGTQEPESPANSPTDTSPKPAKKRGPGRPPKNGFMSKREQQIAKKEALERERIQEEERAQEEHKVQVRNQATASKTVPGKNKVGRPRKHPRPDVSEEGPPRQKRKYTKRQSGPKEPEDRDEDKFDFDGNCIQTKSGSSRKVAYVLKEVTHKKEDCTVDQLTKPPTNYLQTIWELLRDADQPLCLPQIYNEMEVKYPYYAFQESKGWQSSVRHNLGQHECFERTKRAGKGWAWCIRPGMTYLKEKKKKAPSPPVAGVNQPIYQAGHSVPGYGPNQMQPPSGYMVNPQLYHHQMHPHPQGEYQQYLQGPPYVGPNHHYTPYPAQGYAPPHAIQPPFIPPMAPQLAPTAPVSYSSPYAPKPPAATTQSHGTQQQQQPPPQQAQQQQLQQQNPQQSPYQAQGVSQPPITSQSTTPPQQQQPQPSASSQSQMAPQAEPQAASVPVHQKRVIHPNLVAAVNGYRNHVVNLMRQRAPQNDAEALVDKAIKRVYDNTEDDRSLDSTEHEMKLINGVLNVLKLPPVPRQPPANPSHHTQQQHSAPQQPFQPSVSTNKPQVNTSQQPGKASGSDLPKQTTIMRPSFYGNNQNQAGGPSVPRPPLMTPALPRNNSVSSQNAPPRPNAASSSPAPANPSNPPPQASSNNNKSGGATSPVANTVNQTIAQAVDQNVPNHGLKVGETLTEAGFVRSFPQPQIST</sequence>
<feature type="region of interest" description="Disordered" evidence="4">
    <location>
        <begin position="1067"/>
        <end position="1209"/>
    </location>
</feature>
<dbReference type="PROSITE" id="PS50039">
    <property type="entry name" value="FORK_HEAD_3"/>
    <property type="match status" value="1"/>
</dbReference>
<feature type="region of interest" description="Disordered" evidence="4">
    <location>
        <begin position="137"/>
        <end position="182"/>
    </location>
</feature>
<feature type="compositionally biased region" description="Basic and acidic residues" evidence="4">
    <location>
        <begin position="526"/>
        <end position="540"/>
    </location>
</feature>
<dbReference type="GO" id="GO:0005634">
    <property type="term" value="C:nucleus"/>
    <property type="evidence" value="ECO:0007669"/>
    <property type="project" value="UniProtKB-SubCell"/>
</dbReference>
<dbReference type="Gene3D" id="1.10.10.10">
    <property type="entry name" value="Winged helix-like DNA-binding domain superfamily/Winged helix DNA-binding domain"/>
    <property type="match status" value="1"/>
</dbReference>
<dbReference type="PRINTS" id="PR00053">
    <property type="entry name" value="FORKHEAD"/>
</dbReference>
<evidence type="ECO:0000259" key="6">
    <source>
        <dbReference type="PROSITE" id="PS50039"/>
    </source>
</evidence>
<comment type="caution">
    <text evidence="7">The sequence shown here is derived from an EMBL/GenBank/DDBJ whole genome shotgun (WGS) entry which is preliminary data.</text>
</comment>
<dbReference type="EMBL" id="CAJHIA010000014">
    <property type="protein sequence ID" value="CAD6445135.1"/>
    <property type="molecule type" value="Genomic_DNA"/>
</dbReference>
<feature type="compositionally biased region" description="Low complexity" evidence="4">
    <location>
        <begin position="932"/>
        <end position="991"/>
    </location>
</feature>
<gene>
    <name evidence="7" type="ORF">SCLTRI_LOCUS4927</name>
</gene>
<dbReference type="Proteomes" id="UP000624404">
    <property type="component" value="Unassembled WGS sequence"/>
</dbReference>
<feature type="compositionally biased region" description="Low complexity" evidence="4">
    <location>
        <begin position="1160"/>
        <end position="1176"/>
    </location>
</feature>
<dbReference type="OrthoDB" id="5402974at2759"/>
<evidence type="ECO:0000256" key="1">
    <source>
        <dbReference type="ARBA" id="ARBA00023125"/>
    </source>
</evidence>
<accession>A0A8H2ZQ78</accession>
<dbReference type="InterPro" id="IPR036390">
    <property type="entry name" value="WH_DNA-bd_sf"/>
</dbReference>
<evidence type="ECO:0000256" key="2">
    <source>
        <dbReference type="ARBA" id="ARBA00023242"/>
    </source>
</evidence>
<feature type="domain" description="Fork-head" evidence="6">
    <location>
        <begin position="716"/>
        <end position="790"/>
    </location>
</feature>
<feature type="compositionally biased region" description="Low complexity" evidence="4">
    <location>
        <begin position="1079"/>
        <end position="1097"/>
    </location>
</feature>
<evidence type="ECO:0000313" key="7">
    <source>
        <dbReference type="EMBL" id="CAD6445135.1"/>
    </source>
</evidence>
<dbReference type="InterPro" id="IPR030456">
    <property type="entry name" value="TF_fork_head_CS_2"/>
</dbReference>
<keyword evidence="1 3" id="KW-0238">DNA-binding</keyword>
<keyword evidence="8" id="KW-1185">Reference proteome</keyword>
<dbReference type="InterPro" id="IPR036388">
    <property type="entry name" value="WH-like_DNA-bd_sf"/>
</dbReference>
<feature type="region of interest" description="Disordered" evidence="4">
    <location>
        <begin position="485"/>
        <end position="684"/>
    </location>
</feature>
<evidence type="ECO:0000313" key="8">
    <source>
        <dbReference type="Proteomes" id="UP000624404"/>
    </source>
</evidence>
<feature type="compositionally biased region" description="Polar residues" evidence="4">
    <location>
        <begin position="1120"/>
        <end position="1139"/>
    </location>
</feature>
<feature type="compositionally biased region" description="Pro residues" evidence="4">
    <location>
        <begin position="1177"/>
        <end position="1186"/>
    </location>
</feature>
<comment type="subcellular location">
    <subcellularLocation>
        <location evidence="3">Nucleus</location>
    </subcellularLocation>
</comment>
<feature type="region of interest" description="Disordered" evidence="4">
    <location>
        <begin position="319"/>
        <end position="353"/>
    </location>
</feature>
<evidence type="ECO:0000259" key="5">
    <source>
        <dbReference type="PROSITE" id="PS50006"/>
    </source>
</evidence>
<dbReference type="GO" id="GO:0060962">
    <property type="term" value="P:regulation of ribosomal protein gene transcription by RNA polymerase II"/>
    <property type="evidence" value="ECO:0007669"/>
    <property type="project" value="InterPro"/>
</dbReference>
<dbReference type="GO" id="GO:0003700">
    <property type="term" value="F:DNA-binding transcription factor activity"/>
    <property type="evidence" value="ECO:0007669"/>
    <property type="project" value="InterPro"/>
</dbReference>
<evidence type="ECO:0000256" key="3">
    <source>
        <dbReference type="PROSITE-ProRule" id="PRU00089"/>
    </source>
</evidence>
<dbReference type="GO" id="GO:0043565">
    <property type="term" value="F:sequence-specific DNA binding"/>
    <property type="evidence" value="ECO:0007669"/>
    <property type="project" value="InterPro"/>
</dbReference>
<feature type="compositionally biased region" description="Polar residues" evidence="4">
    <location>
        <begin position="1193"/>
        <end position="1209"/>
    </location>
</feature>
<reference evidence="7" key="1">
    <citation type="submission" date="2020-10" db="EMBL/GenBank/DDBJ databases">
        <authorList>
            <person name="Kusch S."/>
        </authorList>
    </citation>
    <scope>NUCLEOTIDE SEQUENCE</scope>
    <source>
        <strain evidence="7">SwB9</strain>
    </source>
</reference>
<feature type="compositionally biased region" description="Pro residues" evidence="4">
    <location>
        <begin position="1069"/>
        <end position="1078"/>
    </location>
</feature>
<dbReference type="Pfam" id="PF00250">
    <property type="entry name" value="Forkhead"/>
    <property type="match status" value="1"/>
</dbReference>
<dbReference type="InterPro" id="IPR045178">
    <property type="entry name" value="Fhl1/FHA1"/>
</dbReference>
<evidence type="ECO:0000256" key="4">
    <source>
        <dbReference type="SAM" id="MobiDB-lite"/>
    </source>
</evidence>
<feature type="compositionally biased region" description="Polar residues" evidence="4">
    <location>
        <begin position="557"/>
        <end position="571"/>
    </location>
</feature>
<dbReference type="SUPFAM" id="SSF46785">
    <property type="entry name" value="Winged helix' DNA-binding domain"/>
    <property type="match status" value="1"/>
</dbReference>
<feature type="region of interest" description="Disordered" evidence="4">
    <location>
        <begin position="898"/>
        <end position="994"/>
    </location>
</feature>
<feature type="compositionally biased region" description="Polar residues" evidence="4">
    <location>
        <begin position="341"/>
        <end position="353"/>
    </location>
</feature>